<protein>
    <submittedName>
        <fullName evidence="2">Uncharacterized protein</fullName>
    </submittedName>
</protein>
<comment type="caution">
    <text evidence="2">The sequence shown here is derived from an EMBL/GenBank/DDBJ whole genome shotgun (WGS) entry which is preliminary data.</text>
</comment>
<proteinExistence type="predicted"/>
<evidence type="ECO:0000256" key="1">
    <source>
        <dbReference type="SAM" id="MobiDB-lite"/>
    </source>
</evidence>
<feature type="compositionally biased region" description="Polar residues" evidence="1">
    <location>
        <begin position="24"/>
        <end position="48"/>
    </location>
</feature>
<evidence type="ECO:0000313" key="2">
    <source>
        <dbReference type="EMBL" id="KAL3388324.1"/>
    </source>
</evidence>
<evidence type="ECO:0000313" key="3">
    <source>
        <dbReference type="Proteomes" id="UP001627154"/>
    </source>
</evidence>
<sequence length="93" mass="10248">MSTEDNILPQERGSDLQLPAPNSVVESLTSFSRRNSTSSIASNVSDAGSESKKRKVIEEDHEMGIESDFAKANPCLATRFEDLEDKTMLVWTA</sequence>
<accession>A0ABD2W6C6</accession>
<keyword evidence="3" id="KW-1185">Reference proteome</keyword>
<dbReference type="EMBL" id="JBJJXI010000134">
    <property type="protein sequence ID" value="KAL3388324.1"/>
    <property type="molecule type" value="Genomic_DNA"/>
</dbReference>
<feature type="region of interest" description="Disordered" evidence="1">
    <location>
        <begin position="1"/>
        <end position="55"/>
    </location>
</feature>
<name>A0ABD2W6C6_9HYME</name>
<gene>
    <name evidence="2" type="ORF">TKK_016555</name>
</gene>
<reference evidence="2 3" key="1">
    <citation type="journal article" date="2024" name="bioRxiv">
        <title>A reference genome for Trichogramma kaykai: A tiny desert-dwelling parasitoid wasp with competing sex-ratio distorters.</title>
        <authorList>
            <person name="Culotta J."/>
            <person name="Lindsey A.R."/>
        </authorList>
    </citation>
    <scope>NUCLEOTIDE SEQUENCE [LARGE SCALE GENOMIC DNA]</scope>
    <source>
        <strain evidence="2 3">KSX58</strain>
    </source>
</reference>
<dbReference type="AlphaFoldDB" id="A0ABD2W6C6"/>
<dbReference type="Proteomes" id="UP001627154">
    <property type="component" value="Unassembled WGS sequence"/>
</dbReference>
<organism evidence="2 3">
    <name type="scientific">Trichogramma kaykai</name>
    <dbReference type="NCBI Taxonomy" id="54128"/>
    <lineage>
        <taxon>Eukaryota</taxon>
        <taxon>Metazoa</taxon>
        <taxon>Ecdysozoa</taxon>
        <taxon>Arthropoda</taxon>
        <taxon>Hexapoda</taxon>
        <taxon>Insecta</taxon>
        <taxon>Pterygota</taxon>
        <taxon>Neoptera</taxon>
        <taxon>Endopterygota</taxon>
        <taxon>Hymenoptera</taxon>
        <taxon>Apocrita</taxon>
        <taxon>Proctotrupomorpha</taxon>
        <taxon>Chalcidoidea</taxon>
        <taxon>Trichogrammatidae</taxon>
        <taxon>Trichogramma</taxon>
    </lineage>
</organism>